<dbReference type="SUPFAM" id="SSF52374">
    <property type="entry name" value="Nucleotidylyl transferase"/>
    <property type="match status" value="1"/>
</dbReference>
<dbReference type="InterPro" id="IPR014729">
    <property type="entry name" value="Rossmann-like_a/b/a_fold"/>
</dbReference>
<dbReference type="PANTHER" id="PTHR37825">
    <property type="entry name" value="TRNA(MET) CYTIDINE ACETATE LIGASE"/>
    <property type="match status" value="1"/>
</dbReference>
<dbReference type="Gene3D" id="3.40.50.620">
    <property type="entry name" value="HUPs"/>
    <property type="match status" value="1"/>
</dbReference>
<keyword evidence="5" id="KW-1185">Reference proteome</keyword>
<keyword evidence="1 3" id="KW-0436">Ligase</keyword>
<comment type="catalytic activity">
    <reaction evidence="3">
        <text>cytidine(34) in elongator tRNA(Met) + acetate + ATP = N(4)-acetylcytidine(34) in elongator tRNA(Met) + AMP + diphosphate</text>
        <dbReference type="Rhea" id="RHEA:58144"/>
        <dbReference type="Rhea" id="RHEA-COMP:10693"/>
        <dbReference type="Rhea" id="RHEA-COMP:10694"/>
        <dbReference type="ChEBI" id="CHEBI:30089"/>
        <dbReference type="ChEBI" id="CHEBI:30616"/>
        <dbReference type="ChEBI" id="CHEBI:33019"/>
        <dbReference type="ChEBI" id="CHEBI:74900"/>
        <dbReference type="ChEBI" id="CHEBI:82748"/>
        <dbReference type="ChEBI" id="CHEBI:456215"/>
    </reaction>
</comment>
<organism evidence="4 5">
    <name type="scientific">Bacillus solimangrovi</name>
    <dbReference type="NCBI Taxonomy" id="1305675"/>
    <lineage>
        <taxon>Bacteria</taxon>
        <taxon>Bacillati</taxon>
        <taxon>Bacillota</taxon>
        <taxon>Bacilli</taxon>
        <taxon>Bacillales</taxon>
        <taxon>Bacillaceae</taxon>
        <taxon>Bacillus</taxon>
    </lineage>
</organism>
<dbReference type="GO" id="GO:0005524">
    <property type="term" value="F:ATP binding"/>
    <property type="evidence" value="ECO:0007669"/>
    <property type="project" value="UniProtKB-KW"/>
</dbReference>
<keyword evidence="3" id="KW-0963">Cytoplasm</keyword>
<comment type="caution">
    <text evidence="3">Lacks conserved residue(s) required for the propagation of feature annotation.</text>
</comment>
<evidence type="ECO:0000256" key="2">
    <source>
        <dbReference type="ARBA" id="ARBA00022694"/>
    </source>
</evidence>
<dbReference type="AlphaFoldDB" id="A0A1E5LIR0"/>
<keyword evidence="2 3" id="KW-0819">tRNA processing</keyword>
<evidence type="ECO:0000256" key="1">
    <source>
        <dbReference type="ARBA" id="ARBA00022598"/>
    </source>
</evidence>
<dbReference type="STRING" id="1305675.BFG57_10740"/>
<dbReference type="GO" id="GO:0016879">
    <property type="term" value="F:ligase activity, forming carbon-nitrogen bonds"/>
    <property type="evidence" value="ECO:0007669"/>
    <property type="project" value="UniProtKB-UniRule"/>
</dbReference>
<reference evidence="4 5" key="1">
    <citation type="submission" date="2016-08" db="EMBL/GenBank/DDBJ databases">
        <title>Genome of Bacillus solimangrovi GH2-4.</title>
        <authorList>
            <person name="Lim S."/>
            <person name="Kim B.-C."/>
        </authorList>
    </citation>
    <scope>NUCLEOTIDE SEQUENCE [LARGE SCALE GENOMIC DNA]</scope>
    <source>
        <strain evidence="4 5">GH2-4</strain>
    </source>
</reference>
<dbReference type="PANTHER" id="PTHR37825:SF1">
    <property type="entry name" value="TRNA(MET) CYTIDINE ACETATE LIGASE"/>
    <property type="match status" value="1"/>
</dbReference>
<dbReference type="HAMAP" id="MF_01539">
    <property type="entry name" value="TmcAL"/>
    <property type="match status" value="1"/>
</dbReference>
<gene>
    <name evidence="3" type="primary">tmcAL</name>
    <name evidence="4" type="ORF">BFG57_10740</name>
</gene>
<comment type="caution">
    <text evidence="4">The sequence shown here is derived from an EMBL/GenBank/DDBJ whole genome shotgun (WGS) entry which is preliminary data.</text>
</comment>
<keyword evidence="3" id="KW-0820">tRNA-binding</keyword>
<dbReference type="EMBL" id="MJEH01000007">
    <property type="protein sequence ID" value="OEH93936.1"/>
    <property type="molecule type" value="Genomic_DNA"/>
</dbReference>
<protein>
    <recommendedName>
        <fullName evidence="3">tRNA(Met) cytidine acetate ligase</fullName>
        <ecNumber evidence="3">6.3.4.-</ecNumber>
    </recommendedName>
</protein>
<proteinExistence type="inferred from homology"/>
<comment type="subcellular location">
    <subcellularLocation>
        <location evidence="3">Cytoplasm</location>
    </subcellularLocation>
</comment>
<name>A0A1E5LIR0_9BACI</name>
<dbReference type="OrthoDB" id="9769796at2"/>
<evidence type="ECO:0000313" key="5">
    <source>
        <dbReference type="Proteomes" id="UP000095209"/>
    </source>
</evidence>
<sequence>MKACGLVVEYNPFHNGHAFHLEQAKKTSNADIIIAVMSGNFLQRGEPAIVSKWARAKMALAAGVDLVIELPYSFAVQKADRFAYGAVALLDALNADYFCFGSEHGEIEPFIETSRFLLENEQTISQRMKAALRSGVSFPSAASAAIEQVIDQPLPLDTHAPNNILGLSYVKAALELGSSIKPLTIKRTGAHYHDQDVTGHIASATSIRRIIFEEGKSISTLSHVLPNSSITELVEYNKQNKQLHSWEHYFSLLKFRLLTMSHTELASIAEVEEGLEYRFKNAIKEATSFEEFIKRVKTKRYTWTRLQRAAIHILTNTTKEQLITSGQKPAYLRLLGMSEQGQTYLRHHKKHFSLPLVSKISAFSHPQLSLDLKAADTYQLCFDEPLRSQALHKEYATIPIRV</sequence>
<keyword evidence="3" id="KW-0067">ATP-binding</keyword>
<accession>A0A1E5LIR0</accession>
<dbReference type="Proteomes" id="UP000095209">
    <property type="component" value="Unassembled WGS sequence"/>
</dbReference>
<feature type="binding site" evidence="3">
    <location>
        <position position="162"/>
    </location>
    <ligand>
        <name>ATP</name>
        <dbReference type="ChEBI" id="CHEBI:30616"/>
    </ligand>
</feature>
<dbReference type="NCBIfam" id="NF010191">
    <property type="entry name" value="PRK13670.1"/>
    <property type="match status" value="1"/>
</dbReference>
<dbReference type="RefSeq" id="WP_069716080.1">
    <property type="nucleotide sequence ID" value="NZ_MJEH01000007.1"/>
</dbReference>
<dbReference type="GO" id="GO:0000049">
    <property type="term" value="F:tRNA binding"/>
    <property type="evidence" value="ECO:0007669"/>
    <property type="project" value="UniProtKB-KW"/>
</dbReference>
<dbReference type="Pfam" id="PF05636">
    <property type="entry name" value="HIGH_NTase1"/>
    <property type="match status" value="1"/>
</dbReference>
<comment type="similarity">
    <text evidence="3">Belongs to the TmcAL family.</text>
</comment>
<comment type="function">
    <text evidence="3">Catalyzes the formation of N(4)-acetylcytidine (ac(4)C) at the wobble position of elongator tRNA(Met), using acetate and ATP as substrates. First activates an acetate ion to form acetyladenylate (Ac-AMP) and then transfers the acetyl group to tRNA to form ac(4)C34.</text>
</comment>
<dbReference type="InterPro" id="IPR008513">
    <property type="entry name" value="tRNA(Met)_cyd_acetate_ligase"/>
</dbReference>
<feature type="binding site" evidence="3">
    <location>
        <position position="101"/>
    </location>
    <ligand>
        <name>ATP</name>
        <dbReference type="ChEBI" id="CHEBI:30616"/>
    </ligand>
</feature>
<evidence type="ECO:0000256" key="3">
    <source>
        <dbReference type="HAMAP-Rule" id="MF_01539"/>
    </source>
</evidence>
<dbReference type="EC" id="6.3.4.-" evidence="3"/>
<feature type="binding site" evidence="3">
    <location>
        <begin position="7"/>
        <end position="20"/>
    </location>
    <ligand>
        <name>ATP</name>
        <dbReference type="ChEBI" id="CHEBI:30616"/>
    </ligand>
</feature>
<dbReference type="GO" id="GO:0005737">
    <property type="term" value="C:cytoplasm"/>
    <property type="evidence" value="ECO:0007669"/>
    <property type="project" value="UniProtKB-SubCell"/>
</dbReference>
<keyword evidence="3" id="KW-0547">Nucleotide-binding</keyword>
<dbReference type="GO" id="GO:0006400">
    <property type="term" value="P:tRNA modification"/>
    <property type="evidence" value="ECO:0007669"/>
    <property type="project" value="UniProtKB-UniRule"/>
</dbReference>
<keyword evidence="3" id="KW-0694">RNA-binding</keyword>
<feature type="binding site" evidence="3">
    <location>
        <position position="187"/>
    </location>
    <ligand>
        <name>ATP</name>
        <dbReference type="ChEBI" id="CHEBI:30616"/>
    </ligand>
</feature>
<evidence type="ECO:0000313" key="4">
    <source>
        <dbReference type="EMBL" id="OEH93936.1"/>
    </source>
</evidence>